<keyword evidence="5" id="KW-0547">Nucleotide-binding</keyword>
<evidence type="ECO:0000256" key="6">
    <source>
        <dbReference type="ARBA" id="ARBA00022840"/>
    </source>
</evidence>
<keyword evidence="2" id="KW-0813">Transport</keyword>
<dbReference type="InterPro" id="IPR027417">
    <property type="entry name" value="P-loop_NTPase"/>
</dbReference>
<dbReference type="GO" id="GO:0016887">
    <property type="term" value="F:ATP hydrolysis activity"/>
    <property type="evidence" value="ECO:0007669"/>
    <property type="project" value="InterPro"/>
</dbReference>
<dbReference type="Gene3D" id="3.40.50.300">
    <property type="entry name" value="P-loop containing nucleotide triphosphate hydrolases"/>
    <property type="match status" value="2"/>
</dbReference>
<dbReference type="GO" id="GO:0005886">
    <property type="term" value="C:plasma membrane"/>
    <property type="evidence" value="ECO:0007669"/>
    <property type="project" value="UniProtKB-SubCell"/>
</dbReference>
<gene>
    <name evidence="10" type="ORF">BAG01nite_15550</name>
    <name evidence="11" type="ORF">EB820_15990</name>
</gene>
<evidence type="ECO:0000259" key="9">
    <source>
        <dbReference type="PROSITE" id="PS50893"/>
    </source>
</evidence>
<keyword evidence="4" id="KW-0677">Repeat</keyword>
<proteinExistence type="predicted"/>
<dbReference type="InterPro" id="IPR003593">
    <property type="entry name" value="AAA+_ATPase"/>
</dbReference>
<evidence type="ECO:0000256" key="2">
    <source>
        <dbReference type="ARBA" id="ARBA00022448"/>
    </source>
</evidence>
<dbReference type="PANTHER" id="PTHR43790:SF4">
    <property type="entry name" value="GUANOSINE IMPORT ATP-BINDING PROTEIN NUPO"/>
    <property type="match status" value="1"/>
</dbReference>
<accession>A0A3M8AQY1</accession>
<dbReference type="FunFam" id="3.40.50.300:FF:000127">
    <property type="entry name" value="Ribose import ATP-binding protein RbsA"/>
    <property type="match status" value="1"/>
</dbReference>
<dbReference type="Proteomes" id="UP000276178">
    <property type="component" value="Unassembled WGS sequence"/>
</dbReference>
<dbReference type="PANTHER" id="PTHR43790">
    <property type="entry name" value="CARBOHYDRATE TRANSPORT ATP-BINDING PROTEIN MG119-RELATED"/>
    <property type="match status" value="1"/>
</dbReference>
<dbReference type="CDD" id="cd03216">
    <property type="entry name" value="ABC_Carb_Monos_I"/>
    <property type="match status" value="1"/>
</dbReference>
<dbReference type="PROSITE" id="PS50893">
    <property type="entry name" value="ABC_TRANSPORTER_2"/>
    <property type="match status" value="2"/>
</dbReference>
<keyword evidence="3" id="KW-1003">Cell membrane</keyword>
<reference evidence="11 12" key="1">
    <citation type="submission" date="2018-10" db="EMBL/GenBank/DDBJ databases">
        <title>Phylogenomics of Brevibacillus.</title>
        <authorList>
            <person name="Dunlap C."/>
        </authorList>
    </citation>
    <scope>NUCLEOTIDE SEQUENCE [LARGE SCALE GENOMIC DNA]</scope>
    <source>
        <strain evidence="11 12">NRRL NRS 1219</strain>
    </source>
</reference>
<dbReference type="OrthoDB" id="9766104at2"/>
<dbReference type="SMART" id="SM00382">
    <property type="entry name" value="AAA"/>
    <property type="match status" value="2"/>
</dbReference>
<evidence type="ECO:0000256" key="8">
    <source>
        <dbReference type="ARBA" id="ARBA00023136"/>
    </source>
</evidence>
<dbReference type="SUPFAM" id="SSF52540">
    <property type="entry name" value="P-loop containing nucleoside triphosphate hydrolases"/>
    <property type="match status" value="2"/>
</dbReference>
<dbReference type="CDD" id="cd03215">
    <property type="entry name" value="ABC_Carb_Monos_II"/>
    <property type="match status" value="1"/>
</dbReference>
<feature type="domain" description="ABC transporter" evidence="9">
    <location>
        <begin position="5"/>
        <end position="240"/>
    </location>
</feature>
<keyword evidence="13" id="KW-1185">Reference proteome</keyword>
<comment type="caution">
    <text evidence="11">The sequence shown here is derived from an EMBL/GenBank/DDBJ whole genome shotgun (WGS) entry which is preliminary data.</text>
</comment>
<dbReference type="PROSITE" id="PS00211">
    <property type="entry name" value="ABC_TRANSPORTER_1"/>
    <property type="match status" value="1"/>
</dbReference>
<evidence type="ECO:0000256" key="7">
    <source>
        <dbReference type="ARBA" id="ARBA00022967"/>
    </source>
</evidence>
<protein>
    <submittedName>
        <fullName evidence="10 11">ABC transporter ATP-binding protein</fullName>
    </submittedName>
</protein>
<feature type="domain" description="ABC transporter" evidence="9">
    <location>
        <begin position="250"/>
        <end position="500"/>
    </location>
</feature>
<keyword evidence="8" id="KW-0472">Membrane</keyword>
<name>A0A3M8AQY1_9BACL</name>
<sequence>MTDRLEMRAMTKKYGDFIANDKVSFSLAAGEVHAIVGENGAGKTTLMRMLYGMEQPTSGEIVLGGKPVAFRGPQDAIRSGIGMVHQHFMLFGEFSVAENIVIGYEPQQAGFFRRKDAVEKVRALSEQYRIPIDAQARVSNCSIGEQQRVEILKVLYQGADIIVLDEPTAVLTPLEVRELLQTIRNLAESGKSVILITHKLQEVMEVADRITVLRGGKVTGTVARDETNVDDLARLMVGRELRELSERVDLERGPLLQVENLTVREKQTLLDRVSFTVHHGEIVGIAGVSGNGQSELLQAISGLRTVQEGTIRLGGKDVTNQTVATIREAGLAHIPEDRYLWGTAKLESVEENALMGYQRKPAFNRRGVVLREAFRQVVRGWVEKFAIKTGSRQLQELAGNLSGGNLQKLIVARELGHETPFLIAAEPTRGVDIGAMEYIHQALIDKRNAGDGILLVSSELSEILALSDRILVMYKGRIAGELSRKEATEEKISVLMAGGSVHGSNQRAG</sequence>
<keyword evidence="7" id="KW-1278">Translocase</keyword>
<reference evidence="10 13" key="2">
    <citation type="submission" date="2019-06" db="EMBL/GenBank/DDBJ databases">
        <title>Whole genome shotgun sequence of Brevibacillus agri NBRC 15538.</title>
        <authorList>
            <person name="Hosoyama A."/>
            <person name="Uohara A."/>
            <person name="Ohji S."/>
            <person name="Ichikawa N."/>
        </authorList>
    </citation>
    <scope>NUCLEOTIDE SEQUENCE [LARGE SCALE GENOMIC DNA]</scope>
    <source>
        <strain evidence="10 13">NBRC 15538</strain>
    </source>
</reference>
<evidence type="ECO:0000313" key="12">
    <source>
        <dbReference type="Proteomes" id="UP000276178"/>
    </source>
</evidence>
<keyword evidence="6 11" id="KW-0067">ATP-binding</keyword>
<evidence type="ECO:0000313" key="10">
    <source>
        <dbReference type="EMBL" id="GED25453.1"/>
    </source>
</evidence>
<evidence type="ECO:0000256" key="5">
    <source>
        <dbReference type="ARBA" id="ARBA00022741"/>
    </source>
</evidence>
<evidence type="ECO:0000313" key="13">
    <source>
        <dbReference type="Proteomes" id="UP000317180"/>
    </source>
</evidence>
<dbReference type="Pfam" id="PF00005">
    <property type="entry name" value="ABC_tran"/>
    <property type="match status" value="2"/>
</dbReference>
<evidence type="ECO:0000313" key="11">
    <source>
        <dbReference type="EMBL" id="RNB53598.1"/>
    </source>
</evidence>
<organism evidence="11 12">
    <name type="scientific">Brevibacillus agri</name>
    <dbReference type="NCBI Taxonomy" id="51101"/>
    <lineage>
        <taxon>Bacteria</taxon>
        <taxon>Bacillati</taxon>
        <taxon>Bacillota</taxon>
        <taxon>Bacilli</taxon>
        <taxon>Bacillales</taxon>
        <taxon>Paenibacillaceae</taxon>
        <taxon>Brevibacillus</taxon>
    </lineage>
</organism>
<dbReference type="InterPro" id="IPR017871">
    <property type="entry name" value="ABC_transporter-like_CS"/>
</dbReference>
<evidence type="ECO:0000256" key="4">
    <source>
        <dbReference type="ARBA" id="ARBA00022737"/>
    </source>
</evidence>
<dbReference type="GeneID" id="82809559"/>
<dbReference type="EMBL" id="RHHN01000047">
    <property type="protein sequence ID" value="RNB53598.1"/>
    <property type="molecule type" value="Genomic_DNA"/>
</dbReference>
<dbReference type="AlphaFoldDB" id="A0A3M8AQY1"/>
<dbReference type="GO" id="GO:0005524">
    <property type="term" value="F:ATP binding"/>
    <property type="evidence" value="ECO:0007669"/>
    <property type="project" value="UniProtKB-KW"/>
</dbReference>
<dbReference type="InterPro" id="IPR050107">
    <property type="entry name" value="ABC_carbohydrate_import_ATPase"/>
</dbReference>
<dbReference type="RefSeq" id="WP_122953096.1">
    <property type="nucleotide sequence ID" value="NZ_BJOD01000013.1"/>
</dbReference>
<comment type="subcellular location">
    <subcellularLocation>
        <location evidence="1">Cell membrane</location>
        <topology evidence="1">Peripheral membrane protein</topology>
    </subcellularLocation>
</comment>
<evidence type="ECO:0000256" key="3">
    <source>
        <dbReference type="ARBA" id="ARBA00022475"/>
    </source>
</evidence>
<dbReference type="Proteomes" id="UP000317180">
    <property type="component" value="Unassembled WGS sequence"/>
</dbReference>
<evidence type="ECO:0000256" key="1">
    <source>
        <dbReference type="ARBA" id="ARBA00004202"/>
    </source>
</evidence>
<dbReference type="EMBL" id="BJOD01000013">
    <property type="protein sequence ID" value="GED25453.1"/>
    <property type="molecule type" value="Genomic_DNA"/>
</dbReference>
<dbReference type="InterPro" id="IPR003439">
    <property type="entry name" value="ABC_transporter-like_ATP-bd"/>
</dbReference>